<protein>
    <submittedName>
        <fullName evidence="1">Type I-C CRISPR-associated protein Cas7/Csd2</fullName>
    </submittedName>
</protein>
<reference evidence="1" key="1">
    <citation type="journal article" date="2020" name="mSystems">
        <title>Genome- and Community-Level Interaction Insights into Carbon Utilization and Element Cycling Functions of Hydrothermarchaeota in Hydrothermal Sediment.</title>
        <authorList>
            <person name="Zhou Z."/>
            <person name="Liu Y."/>
            <person name="Xu W."/>
            <person name="Pan J."/>
            <person name="Luo Z.H."/>
            <person name="Li M."/>
        </authorList>
    </citation>
    <scope>NUCLEOTIDE SEQUENCE [LARGE SCALE GENOMIC DNA]</scope>
    <source>
        <strain evidence="1">SpSt-1182</strain>
    </source>
</reference>
<sequence length="98" mass="10821">YEHDRSASKGLMSVREVFVFKHVGTDDGNADQRKQQAKLGCAPAHRLFDLVKVTKKPGVEAPRKYEDYEVRFDKTGVPKGVEVTFLVAGEKGYPAPGA</sequence>
<feature type="non-terminal residue" evidence="1">
    <location>
        <position position="1"/>
    </location>
</feature>
<dbReference type="EMBL" id="DSBX01000220">
    <property type="protein sequence ID" value="HDQ99803.1"/>
    <property type="molecule type" value="Genomic_DNA"/>
</dbReference>
<accession>A0A7V0XF85</accession>
<comment type="caution">
    <text evidence="1">The sequence shown here is derived from an EMBL/GenBank/DDBJ whole genome shotgun (WGS) entry which is preliminary data.</text>
</comment>
<dbReference type="Proteomes" id="UP000885672">
    <property type="component" value="Unassembled WGS sequence"/>
</dbReference>
<dbReference type="GO" id="GO:0043571">
    <property type="term" value="P:maintenance of CRISPR repeat elements"/>
    <property type="evidence" value="ECO:0007669"/>
    <property type="project" value="InterPro"/>
</dbReference>
<evidence type="ECO:0000313" key="1">
    <source>
        <dbReference type="EMBL" id="HDQ99803.1"/>
    </source>
</evidence>
<dbReference type="AlphaFoldDB" id="A0A7V0XF85"/>
<proteinExistence type="predicted"/>
<gene>
    <name evidence="1" type="ORF">ENN51_05925</name>
</gene>
<dbReference type="Pfam" id="PF05107">
    <property type="entry name" value="Cas_Cas7"/>
    <property type="match status" value="1"/>
</dbReference>
<name>A0A7V0XF85_UNCW3</name>
<dbReference type="InterPro" id="IPR006482">
    <property type="entry name" value="Cas7_Csh2/Csh2"/>
</dbReference>
<organism evidence="1">
    <name type="scientific">candidate division WOR-3 bacterium</name>
    <dbReference type="NCBI Taxonomy" id="2052148"/>
    <lineage>
        <taxon>Bacteria</taxon>
        <taxon>Bacteria division WOR-3</taxon>
    </lineage>
</organism>